<sequence length="78" mass="8697">MDTKFDFSKLGENKGDRVVYVKSVDVSGLSDDLREAAGNREQLFAVHDSNGQQLALVADREMAFTLARRNDMLPVTVH</sequence>
<proteinExistence type="predicted"/>
<dbReference type="OrthoDB" id="7205167at2"/>
<dbReference type="AlphaFoldDB" id="M9RTP6"/>
<dbReference type="InterPro" id="IPR009531">
    <property type="entry name" value="DUF1150"/>
</dbReference>
<evidence type="ECO:0000313" key="1">
    <source>
        <dbReference type="EMBL" id="AGI73225.1"/>
    </source>
</evidence>
<dbReference type="KEGG" id="oar:OA238_c32350"/>
<dbReference type="EMBL" id="CP003742">
    <property type="protein sequence ID" value="AGI73225.1"/>
    <property type="molecule type" value="Genomic_DNA"/>
</dbReference>
<dbReference type="RefSeq" id="WP_015496244.1">
    <property type="nucleotide sequence ID" value="NC_020908.1"/>
</dbReference>
<dbReference type="Proteomes" id="UP000004688">
    <property type="component" value="Chromosome"/>
</dbReference>
<dbReference type="Pfam" id="PF06620">
    <property type="entry name" value="DUF1150"/>
    <property type="match status" value="1"/>
</dbReference>
<evidence type="ECO:0008006" key="3">
    <source>
        <dbReference type="Google" id="ProtNLM"/>
    </source>
</evidence>
<dbReference type="HOGENOM" id="CLU_181511_2_1_5"/>
<dbReference type="eggNOG" id="COG5568">
    <property type="taxonomic scope" value="Bacteria"/>
</dbReference>
<organism evidence="1 2">
    <name type="scientific">Octadecabacter arcticus 238</name>
    <dbReference type="NCBI Taxonomy" id="391616"/>
    <lineage>
        <taxon>Bacteria</taxon>
        <taxon>Pseudomonadati</taxon>
        <taxon>Pseudomonadota</taxon>
        <taxon>Alphaproteobacteria</taxon>
        <taxon>Rhodobacterales</taxon>
        <taxon>Roseobacteraceae</taxon>
        <taxon>Octadecabacter</taxon>
    </lineage>
</organism>
<protein>
    <recommendedName>
        <fullName evidence="3">DUF1150 family protein</fullName>
    </recommendedName>
</protein>
<evidence type="ECO:0000313" key="2">
    <source>
        <dbReference type="Proteomes" id="UP000004688"/>
    </source>
</evidence>
<gene>
    <name evidence="1" type="ORF">OA238_c32350</name>
</gene>
<name>M9RTP6_9RHOB</name>
<keyword evidence="2" id="KW-1185">Reference proteome</keyword>
<dbReference type="STRING" id="391616.OA238_c32350"/>
<reference evidence="1 2" key="1">
    <citation type="journal article" date="2013" name="PLoS ONE">
        <title>Poles Apart: Arctic and Antarctic Octadecabacter strains Share High Genome Plasticity and a New Type of Xanthorhodopsin.</title>
        <authorList>
            <person name="Vollmers J."/>
            <person name="Voget S."/>
            <person name="Dietrich S."/>
            <person name="Gollnow K."/>
            <person name="Smits M."/>
            <person name="Meyer K."/>
            <person name="Brinkhoff T."/>
            <person name="Simon M."/>
            <person name="Daniel R."/>
        </authorList>
    </citation>
    <scope>NUCLEOTIDE SEQUENCE [LARGE SCALE GENOMIC DNA]</scope>
    <source>
        <strain evidence="1 2">238</strain>
    </source>
</reference>
<accession>M9RTP6</accession>